<feature type="transmembrane region" description="Helical" evidence="1">
    <location>
        <begin position="192"/>
        <end position="213"/>
    </location>
</feature>
<organism evidence="2 3">
    <name type="scientific">Paracoccus aestuariivivens</name>
    <dbReference type="NCBI Taxonomy" id="1820333"/>
    <lineage>
        <taxon>Bacteria</taxon>
        <taxon>Pseudomonadati</taxon>
        <taxon>Pseudomonadota</taxon>
        <taxon>Alphaproteobacteria</taxon>
        <taxon>Rhodobacterales</taxon>
        <taxon>Paracoccaceae</taxon>
        <taxon>Paracoccus</taxon>
    </lineage>
</organism>
<reference evidence="2 3" key="1">
    <citation type="submission" date="2019-11" db="EMBL/GenBank/DDBJ databases">
        <authorList>
            <person name="Dong K."/>
        </authorList>
    </citation>
    <scope>NUCLEOTIDE SEQUENCE [LARGE SCALE GENOMIC DNA]</scope>
    <source>
        <strain evidence="2 3">NBRC 111993</strain>
    </source>
</reference>
<feature type="transmembrane region" description="Helical" evidence="1">
    <location>
        <begin position="112"/>
        <end position="136"/>
    </location>
</feature>
<protein>
    <submittedName>
        <fullName evidence="2">Uncharacterized protein</fullName>
    </submittedName>
</protein>
<evidence type="ECO:0000313" key="3">
    <source>
        <dbReference type="Proteomes" id="UP000478183"/>
    </source>
</evidence>
<keyword evidence="1" id="KW-0472">Membrane</keyword>
<dbReference type="AlphaFoldDB" id="A0A6L6JB71"/>
<dbReference type="Proteomes" id="UP000478183">
    <property type="component" value="Unassembled WGS sequence"/>
</dbReference>
<feature type="transmembrane region" description="Helical" evidence="1">
    <location>
        <begin position="79"/>
        <end position="96"/>
    </location>
</feature>
<evidence type="ECO:0000256" key="1">
    <source>
        <dbReference type="SAM" id="Phobius"/>
    </source>
</evidence>
<feature type="transmembrane region" description="Helical" evidence="1">
    <location>
        <begin position="18"/>
        <end position="39"/>
    </location>
</feature>
<sequence length="214" mass="22837">MEGWTQTGLWLTVLLSGAYHGASPAMGWPLAVSAGLMGRGRRDLLAGMGQLAVGHLVSVLAVLLPFALVLWLVTYQDRIRIAASLLVILFGAYRLVQRRHPRRLARIRPTQLVLWSFAIALVHGAGLMILPVYLGLCRADGHGAFLAQGVAAGNLQTALAVALLHTVAMVTTGGAIALAVHGWLGLRFVSRSWFNLETVWALSLIAVGVLGLIP</sequence>
<proteinExistence type="predicted"/>
<accession>A0A6L6JB71</accession>
<comment type="caution">
    <text evidence="2">The sequence shown here is derived from an EMBL/GenBank/DDBJ whole genome shotgun (WGS) entry which is preliminary data.</text>
</comment>
<gene>
    <name evidence="2" type="ORF">GL286_12010</name>
</gene>
<keyword evidence="1" id="KW-0812">Transmembrane</keyword>
<keyword evidence="1" id="KW-1133">Transmembrane helix</keyword>
<dbReference type="RefSeq" id="WP_170295164.1">
    <property type="nucleotide sequence ID" value="NZ_WMIE01000006.1"/>
</dbReference>
<dbReference type="EMBL" id="WMIE01000006">
    <property type="protein sequence ID" value="MTH78455.1"/>
    <property type="molecule type" value="Genomic_DNA"/>
</dbReference>
<feature type="transmembrane region" description="Helical" evidence="1">
    <location>
        <begin position="156"/>
        <end position="180"/>
    </location>
</feature>
<evidence type="ECO:0000313" key="2">
    <source>
        <dbReference type="EMBL" id="MTH78455.1"/>
    </source>
</evidence>
<feature type="transmembrane region" description="Helical" evidence="1">
    <location>
        <begin position="51"/>
        <end position="73"/>
    </location>
</feature>
<keyword evidence="3" id="KW-1185">Reference proteome</keyword>
<name>A0A6L6JB71_9RHOB</name>